<protein>
    <submittedName>
        <fullName evidence="3">Prepilin peptidase dependent protein A</fullName>
    </submittedName>
</protein>
<dbReference type="InterPro" id="IPR045584">
    <property type="entry name" value="Pilin-like"/>
</dbReference>
<organism evidence="3 4">
    <name type="scientific">Edwardsiella tarda (strain FL6-60)</name>
    <dbReference type="NCBI Taxonomy" id="718251"/>
    <lineage>
        <taxon>Bacteria</taxon>
        <taxon>Pseudomonadati</taxon>
        <taxon>Pseudomonadota</taxon>
        <taxon>Gammaproteobacteria</taxon>
        <taxon>Enterobacterales</taxon>
        <taxon>Hafniaceae</taxon>
        <taxon>Edwardsiella</taxon>
    </lineage>
</organism>
<dbReference type="AlphaFoldDB" id="A0A0H3DQD5"/>
<keyword evidence="2" id="KW-0472">Membrane</keyword>
<keyword evidence="2" id="KW-0812">Transmembrane</keyword>
<evidence type="ECO:0000256" key="1">
    <source>
        <dbReference type="ARBA" id="ARBA00004167"/>
    </source>
</evidence>
<sequence>MGETQRGYTLLETMLVCGLLAMLAAAALPFWLPRRDQQRMLAEGQRLQTYLLTLREQAFRSNGVRPILFRRGRGGEACLVVQPQDDCRAAAAFMPIAPLRLEAQMSSDAGFYGLRNTARPGHLSLSDDRRAVRVIWSAQGRVRLCAEYGLSALTACDASGE</sequence>
<dbReference type="SUPFAM" id="SSF54523">
    <property type="entry name" value="Pili subunits"/>
    <property type="match status" value="1"/>
</dbReference>
<dbReference type="InterPro" id="IPR012902">
    <property type="entry name" value="N_methyl_site"/>
</dbReference>
<comment type="subcellular location">
    <subcellularLocation>
        <location evidence="1">Membrane</location>
        <topology evidence="1">Single-pass membrane protein</topology>
    </subcellularLocation>
</comment>
<dbReference type="HOGENOM" id="CLU_118590_1_0_6"/>
<name>A0A0H3DQD5_EDWTF</name>
<dbReference type="KEGG" id="etd:ETAF_0646"/>
<dbReference type="GO" id="GO:0016020">
    <property type="term" value="C:membrane"/>
    <property type="evidence" value="ECO:0007669"/>
    <property type="project" value="UniProtKB-SubCell"/>
</dbReference>
<accession>A0A0H3DQD5</accession>
<proteinExistence type="predicted"/>
<evidence type="ECO:0000313" key="3">
    <source>
        <dbReference type="EMBL" id="ADM40770.1"/>
    </source>
</evidence>
<dbReference type="EMBL" id="CP002154">
    <property type="protein sequence ID" value="ADM40770.1"/>
    <property type="molecule type" value="Genomic_DNA"/>
</dbReference>
<dbReference type="Proteomes" id="UP000002230">
    <property type="component" value="Chromosome"/>
</dbReference>
<dbReference type="Pfam" id="PF07963">
    <property type="entry name" value="N_methyl"/>
    <property type="match status" value="1"/>
</dbReference>
<dbReference type="PATRIC" id="fig|718251.5.peg.662"/>
<reference evidence="3 4" key="2">
    <citation type="journal article" date="2011" name="BMC Immunol.">
        <title>Comparison of static immersion and intravenous injection systems for exposure of zebrafish embryos to the natural pathogen Edwardsiella tarda.</title>
        <authorList>
            <person name="van Soest J.J."/>
            <person name="Stockhammer O.W."/>
            <person name="Ordas A."/>
            <person name="Bloemberg G.V."/>
            <person name="Spaink H.P."/>
            <person name="Meijer A.H."/>
        </authorList>
    </citation>
    <scope>NUCLEOTIDE SEQUENCE [LARGE SCALE GENOMIC DNA]</scope>
    <source>
        <strain evidence="3 4">FL6-60</strain>
    </source>
</reference>
<gene>
    <name evidence="3" type="ordered locus">ETAF_0646</name>
</gene>
<feature type="transmembrane region" description="Helical" evidence="2">
    <location>
        <begin position="13"/>
        <end position="32"/>
    </location>
</feature>
<evidence type="ECO:0000256" key="2">
    <source>
        <dbReference type="SAM" id="Phobius"/>
    </source>
</evidence>
<keyword evidence="4" id="KW-1185">Reference proteome</keyword>
<evidence type="ECO:0000313" key="4">
    <source>
        <dbReference type="Proteomes" id="UP000002230"/>
    </source>
</evidence>
<dbReference type="NCBIfam" id="TIGR02532">
    <property type="entry name" value="IV_pilin_GFxxxE"/>
    <property type="match status" value="1"/>
</dbReference>
<reference evidence="4" key="1">
    <citation type="submission" date="2010-08" db="EMBL/GenBank/DDBJ databases">
        <title>Genome comparisons of Edwardsiella bacteria analysed using deep sequencing technology.</title>
        <authorList>
            <person name="van Soest J.J."/>
            <person name="Henkel C.V."/>
            <person name="Jansen H.J."/>
            <person name="van den Hondel C.A.M.J.J."/>
            <person name="Bloemberg G.V."/>
            <person name="Meijer A.H."/>
            <person name="Spaink H.P."/>
        </authorList>
    </citation>
    <scope>NUCLEOTIDE SEQUENCE [LARGE SCALE GENOMIC DNA]</scope>
    <source>
        <strain evidence="4">FL6-60</strain>
    </source>
</reference>
<keyword evidence="2" id="KW-1133">Transmembrane helix</keyword>